<keyword evidence="7" id="KW-1185">Reference proteome</keyword>
<feature type="transmembrane region" description="Helical" evidence="4">
    <location>
        <begin position="76"/>
        <end position="96"/>
    </location>
</feature>
<evidence type="ECO:0000256" key="1">
    <source>
        <dbReference type="ARBA" id="ARBA00023224"/>
    </source>
</evidence>
<dbReference type="OrthoDB" id="5523945at2"/>
<keyword evidence="1 3" id="KW-0807">Transducer</keyword>
<dbReference type="SMART" id="SM00283">
    <property type="entry name" value="MA"/>
    <property type="match status" value="1"/>
</dbReference>
<proteinExistence type="inferred from homology"/>
<dbReference type="EMBL" id="SRSD01000005">
    <property type="protein sequence ID" value="KAA0891626.1"/>
    <property type="molecule type" value="Genomic_DNA"/>
</dbReference>
<comment type="similarity">
    <text evidence="2">Belongs to the methyl-accepting chemotaxis (MCP) protein family.</text>
</comment>
<dbReference type="Pfam" id="PF00015">
    <property type="entry name" value="MCPsignal"/>
    <property type="match status" value="1"/>
</dbReference>
<dbReference type="InterPro" id="IPR004090">
    <property type="entry name" value="Chemotax_Me-accpt_rcpt"/>
</dbReference>
<dbReference type="GO" id="GO:0007165">
    <property type="term" value="P:signal transduction"/>
    <property type="evidence" value="ECO:0007669"/>
    <property type="project" value="UniProtKB-KW"/>
</dbReference>
<dbReference type="InterPro" id="IPR004089">
    <property type="entry name" value="MCPsignal_dom"/>
</dbReference>
<dbReference type="AlphaFoldDB" id="A0A5A9XF48"/>
<accession>A0A5A9XF48</accession>
<feature type="domain" description="Methyl-accepting transducer" evidence="5">
    <location>
        <begin position="237"/>
        <end position="473"/>
    </location>
</feature>
<keyword evidence="4" id="KW-0812">Transmembrane</keyword>
<keyword evidence="4" id="KW-0472">Membrane</keyword>
<reference evidence="6 7" key="1">
    <citation type="submission" date="2019-04" db="EMBL/GenBank/DDBJ databases">
        <title>Geobacter ruber sp. nov., ferric-reducing bacteria isolated from paddy soil.</title>
        <authorList>
            <person name="Xu Z."/>
            <person name="Masuda Y."/>
            <person name="Itoh H."/>
            <person name="Senoo K."/>
        </authorList>
    </citation>
    <scope>NUCLEOTIDE SEQUENCE [LARGE SCALE GENOMIC DNA]</scope>
    <source>
        <strain evidence="6 7">Red88</strain>
    </source>
</reference>
<dbReference type="PANTHER" id="PTHR32089">
    <property type="entry name" value="METHYL-ACCEPTING CHEMOTAXIS PROTEIN MCPB"/>
    <property type="match status" value="1"/>
</dbReference>
<organism evidence="6 7">
    <name type="scientific">Oryzomonas rubra</name>
    <dbReference type="NCBI Taxonomy" id="2509454"/>
    <lineage>
        <taxon>Bacteria</taxon>
        <taxon>Pseudomonadati</taxon>
        <taxon>Thermodesulfobacteriota</taxon>
        <taxon>Desulfuromonadia</taxon>
        <taxon>Geobacterales</taxon>
        <taxon>Geobacteraceae</taxon>
        <taxon>Oryzomonas</taxon>
    </lineage>
</organism>
<dbReference type="Proteomes" id="UP000324298">
    <property type="component" value="Unassembled WGS sequence"/>
</dbReference>
<dbReference type="GO" id="GO:0004888">
    <property type="term" value="F:transmembrane signaling receptor activity"/>
    <property type="evidence" value="ECO:0007669"/>
    <property type="project" value="InterPro"/>
</dbReference>
<keyword evidence="4" id="KW-1133">Transmembrane helix</keyword>
<evidence type="ECO:0000313" key="6">
    <source>
        <dbReference type="EMBL" id="KAA0891626.1"/>
    </source>
</evidence>
<evidence type="ECO:0000256" key="4">
    <source>
        <dbReference type="SAM" id="Phobius"/>
    </source>
</evidence>
<sequence>MSLKLKILFAPHSLTARGRHDKNGELHIVSQGWSCMANERQASLSALNSKMVAVSLVIAIVAAGGLMVAGGGGIPASAAVVVTALFSSLACARIFVRGVAAARLEQLAMVEKLGLSGELSGYVEENDDLRSLLSRSGFIMEVLDARLREHRQLLAQIVAAEENLKVVMHSLSISDEKELVQVRDAVAAMESMDGAFATVIGDIDELSGRSAEQETLSTKMSTTTDGIADNINQYSSFVIETSSSIEQMVRAIREIADNIRGLSASTEETVSSINQISVSQAKVRNNAERGALASENVREQAQSGLRNMAATLRAMQEIEKSNVESFDAINRLSRHSARVGEFLNVIQEVVEQTKLLSLNASIIAAQAGVRGRAFAVVAEEVRSLASRTSASTREIEELVRNIQKETAAVQRSVTQGKDKVKEGVKISSLANEALVKIEKSADEASHMVARIAAEAAEQTVGIQRITEEAEKNLERVQQITLSTENQQDGANLIVRNLEHMRDLAHRINMTAQEQAKENRLYLQGVIEHNERTKGLKENVYRQLVVAEKAVEAVCKVDDMISANTVETRKILGAVTVLTRVIDLHRGEAGAEAGEAEEAVRYE</sequence>
<dbReference type="GO" id="GO:0006935">
    <property type="term" value="P:chemotaxis"/>
    <property type="evidence" value="ECO:0007669"/>
    <property type="project" value="InterPro"/>
</dbReference>
<protein>
    <submittedName>
        <fullName evidence="6">Methyl-accepting chemotaxis protein</fullName>
    </submittedName>
</protein>
<evidence type="ECO:0000313" key="7">
    <source>
        <dbReference type="Proteomes" id="UP000324298"/>
    </source>
</evidence>
<name>A0A5A9XF48_9BACT</name>
<evidence type="ECO:0000259" key="5">
    <source>
        <dbReference type="PROSITE" id="PS50111"/>
    </source>
</evidence>
<evidence type="ECO:0000256" key="3">
    <source>
        <dbReference type="PROSITE-ProRule" id="PRU00284"/>
    </source>
</evidence>
<dbReference type="GO" id="GO:0016020">
    <property type="term" value="C:membrane"/>
    <property type="evidence" value="ECO:0007669"/>
    <property type="project" value="InterPro"/>
</dbReference>
<dbReference type="SUPFAM" id="SSF58104">
    <property type="entry name" value="Methyl-accepting chemotaxis protein (MCP) signaling domain"/>
    <property type="match status" value="1"/>
</dbReference>
<feature type="transmembrane region" description="Helical" evidence="4">
    <location>
        <begin position="51"/>
        <end position="70"/>
    </location>
</feature>
<dbReference type="PROSITE" id="PS50111">
    <property type="entry name" value="CHEMOTAXIS_TRANSDUC_2"/>
    <property type="match status" value="1"/>
</dbReference>
<dbReference type="Gene3D" id="1.10.287.950">
    <property type="entry name" value="Methyl-accepting chemotaxis protein"/>
    <property type="match status" value="1"/>
</dbReference>
<gene>
    <name evidence="6" type="ORF">ET418_09255</name>
</gene>
<dbReference type="PRINTS" id="PR00260">
    <property type="entry name" value="CHEMTRNSDUCR"/>
</dbReference>
<comment type="caution">
    <text evidence="6">The sequence shown here is derived from an EMBL/GenBank/DDBJ whole genome shotgun (WGS) entry which is preliminary data.</text>
</comment>
<dbReference type="PANTHER" id="PTHR32089:SF112">
    <property type="entry name" value="LYSOZYME-LIKE PROTEIN-RELATED"/>
    <property type="match status" value="1"/>
</dbReference>
<evidence type="ECO:0000256" key="2">
    <source>
        <dbReference type="ARBA" id="ARBA00029447"/>
    </source>
</evidence>